<reference evidence="4 5" key="1">
    <citation type="submission" date="2018-05" db="EMBL/GenBank/DDBJ databases">
        <title>Rhodobacteraceae gen. nov., sp. nov. isolated from sea water.</title>
        <authorList>
            <person name="Ren Y."/>
        </authorList>
    </citation>
    <scope>NUCLEOTIDE SEQUENCE [LARGE SCALE GENOMIC DNA]</scope>
    <source>
        <strain evidence="4 5">TG-679</strain>
    </source>
</reference>
<dbReference type="RefSeq" id="WP_109813474.1">
    <property type="nucleotide sequence ID" value="NZ_QGKU01000068.1"/>
</dbReference>
<organism evidence="4 5">
    <name type="scientific">Meridianimarinicoccus roseus</name>
    <dbReference type="NCBI Taxonomy" id="2072018"/>
    <lineage>
        <taxon>Bacteria</taxon>
        <taxon>Pseudomonadati</taxon>
        <taxon>Pseudomonadota</taxon>
        <taxon>Alphaproteobacteria</taxon>
        <taxon>Rhodobacterales</taxon>
        <taxon>Paracoccaceae</taxon>
        <taxon>Meridianimarinicoccus</taxon>
    </lineage>
</organism>
<accession>A0A2V2L660</accession>
<comment type="similarity">
    <text evidence="1">Belongs to the AB hydrolase superfamily. AB hydrolase 2 family.</text>
</comment>
<dbReference type="Proteomes" id="UP000245680">
    <property type="component" value="Unassembled WGS sequence"/>
</dbReference>
<feature type="domain" description="Phospholipase/carboxylesterase/thioesterase" evidence="3">
    <location>
        <begin position="16"/>
        <end position="215"/>
    </location>
</feature>
<dbReference type="EMBL" id="QGKU01000068">
    <property type="protein sequence ID" value="PWR00888.1"/>
    <property type="molecule type" value="Genomic_DNA"/>
</dbReference>
<dbReference type="AlphaFoldDB" id="A0A2V2L660"/>
<keyword evidence="5" id="KW-1185">Reference proteome</keyword>
<dbReference type="GO" id="GO:0016787">
    <property type="term" value="F:hydrolase activity"/>
    <property type="evidence" value="ECO:0007669"/>
    <property type="project" value="UniProtKB-KW"/>
</dbReference>
<proteinExistence type="inferred from homology"/>
<dbReference type="PANTHER" id="PTHR10655:SF17">
    <property type="entry name" value="LYSOPHOSPHOLIPASE-LIKE PROTEIN 1"/>
    <property type="match status" value="1"/>
</dbReference>
<dbReference type="Gene3D" id="3.40.50.1820">
    <property type="entry name" value="alpha/beta hydrolase"/>
    <property type="match status" value="1"/>
</dbReference>
<dbReference type="SUPFAM" id="SSF53474">
    <property type="entry name" value="alpha/beta-Hydrolases"/>
    <property type="match status" value="1"/>
</dbReference>
<comment type="caution">
    <text evidence="4">The sequence shown here is derived from an EMBL/GenBank/DDBJ whole genome shotgun (WGS) entry which is preliminary data.</text>
</comment>
<dbReference type="InterPro" id="IPR003140">
    <property type="entry name" value="PLipase/COase/thioEstase"/>
</dbReference>
<sequence>MTRALDAGRRAPASGTTRQVVVFLHGYGADGNDLLGLAEPLEPHMPDTVFLAPNAPERCTVNPMGYQWFPIPWLDGSSEEAAASGLLSAAGDLNAFLDGVLEEEGITPDRLFLVGFSQGTMMALHVAPRRAAPVAGIAGFSGRLLEPEFLEDEVRSRPPVLLLHGDQDDVVPPQSLPEAANALTAAGFEVFAHVMKGTAHGIAPDGLSVALAFMRDRLGLEGGRTAPGAP</sequence>
<dbReference type="OrthoDB" id="9801763at2"/>
<name>A0A2V2L660_9RHOB</name>
<evidence type="ECO:0000259" key="3">
    <source>
        <dbReference type="Pfam" id="PF02230"/>
    </source>
</evidence>
<gene>
    <name evidence="4" type="ORF">DKT77_20420</name>
</gene>
<protein>
    <submittedName>
        <fullName evidence="4">Phospholipase</fullName>
    </submittedName>
</protein>
<evidence type="ECO:0000313" key="5">
    <source>
        <dbReference type="Proteomes" id="UP000245680"/>
    </source>
</evidence>
<dbReference type="InterPro" id="IPR050565">
    <property type="entry name" value="LYPA1-2/EST-like"/>
</dbReference>
<dbReference type="Pfam" id="PF02230">
    <property type="entry name" value="Abhydrolase_2"/>
    <property type="match status" value="1"/>
</dbReference>
<evidence type="ECO:0000256" key="2">
    <source>
        <dbReference type="ARBA" id="ARBA00022801"/>
    </source>
</evidence>
<keyword evidence="2" id="KW-0378">Hydrolase</keyword>
<dbReference type="PANTHER" id="PTHR10655">
    <property type="entry name" value="LYSOPHOSPHOLIPASE-RELATED"/>
    <property type="match status" value="1"/>
</dbReference>
<dbReference type="InterPro" id="IPR029058">
    <property type="entry name" value="AB_hydrolase_fold"/>
</dbReference>
<evidence type="ECO:0000313" key="4">
    <source>
        <dbReference type="EMBL" id="PWR00888.1"/>
    </source>
</evidence>
<evidence type="ECO:0000256" key="1">
    <source>
        <dbReference type="ARBA" id="ARBA00006499"/>
    </source>
</evidence>